<accession>A0ABW7HS04</accession>
<dbReference type="Proteomes" id="UP001607069">
    <property type="component" value="Unassembled WGS sequence"/>
</dbReference>
<dbReference type="Pfam" id="PF13400">
    <property type="entry name" value="Tad"/>
    <property type="match status" value="1"/>
</dbReference>
<comment type="caution">
    <text evidence="4">The sequence shown here is derived from an EMBL/GenBank/DDBJ whole genome shotgun (WGS) entry which is preliminary data.</text>
</comment>
<feature type="transmembrane region" description="Helical" evidence="2">
    <location>
        <begin position="12"/>
        <end position="33"/>
    </location>
</feature>
<evidence type="ECO:0000313" key="4">
    <source>
        <dbReference type="EMBL" id="MFH0248657.1"/>
    </source>
</evidence>
<reference evidence="4 5" key="1">
    <citation type="submission" date="2024-10" db="EMBL/GenBank/DDBJ databases">
        <authorList>
            <person name="Cho J.-C."/>
        </authorList>
    </citation>
    <scope>NUCLEOTIDE SEQUENCE [LARGE SCALE GENOMIC DNA]</scope>
    <source>
        <strain evidence="4 5">KCTC29696</strain>
    </source>
</reference>
<evidence type="ECO:0000256" key="1">
    <source>
        <dbReference type="SAM" id="MobiDB-lite"/>
    </source>
</evidence>
<feature type="domain" description="Putative Flp pilus-assembly TadG-like N-terminal" evidence="3">
    <location>
        <begin position="10"/>
        <end position="56"/>
    </location>
</feature>
<organism evidence="4 5">
    <name type="scientific">Streptomyces chitinivorans</name>
    <dbReference type="NCBI Taxonomy" id="1257027"/>
    <lineage>
        <taxon>Bacteria</taxon>
        <taxon>Bacillati</taxon>
        <taxon>Actinomycetota</taxon>
        <taxon>Actinomycetes</taxon>
        <taxon>Kitasatosporales</taxon>
        <taxon>Streptomycetaceae</taxon>
        <taxon>Streptomyces</taxon>
    </lineage>
</organism>
<keyword evidence="2" id="KW-1133">Transmembrane helix</keyword>
<name>A0ABW7HS04_9ACTN</name>
<gene>
    <name evidence="4" type="ORF">ACG5V6_10585</name>
</gene>
<dbReference type="InterPro" id="IPR028087">
    <property type="entry name" value="Tad_N"/>
</dbReference>
<evidence type="ECO:0000259" key="3">
    <source>
        <dbReference type="Pfam" id="PF13400"/>
    </source>
</evidence>
<keyword evidence="2" id="KW-0812">Transmembrane</keyword>
<feature type="compositionally biased region" description="Acidic residues" evidence="1">
    <location>
        <begin position="162"/>
        <end position="175"/>
    </location>
</feature>
<feature type="compositionally biased region" description="Basic and acidic residues" evidence="1">
    <location>
        <begin position="176"/>
        <end position="191"/>
    </location>
</feature>
<feature type="region of interest" description="Disordered" evidence="1">
    <location>
        <begin position="157"/>
        <end position="191"/>
    </location>
</feature>
<protein>
    <submittedName>
        <fullName evidence="4">Pilus assembly protein TadG-related protein</fullName>
    </submittedName>
</protein>
<proteinExistence type="predicted"/>
<keyword evidence="2" id="KW-0472">Membrane</keyword>
<dbReference type="RefSeq" id="WP_279950658.1">
    <property type="nucleotide sequence ID" value="NZ_BAABEN010000016.1"/>
</dbReference>
<dbReference type="EMBL" id="JBIHMK010000030">
    <property type="protein sequence ID" value="MFH0248657.1"/>
    <property type="molecule type" value="Genomic_DNA"/>
</dbReference>
<keyword evidence="5" id="KW-1185">Reference proteome</keyword>
<evidence type="ECO:0000313" key="5">
    <source>
        <dbReference type="Proteomes" id="UP001607069"/>
    </source>
</evidence>
<sequence length="216" mass="23102">MRPQRRHEEGQAAPLYITAVVGLLFLALAFFAFGQADVNRNGAQTAADAAALAAAKDSRDQLRGGFLENILDGDYLDDLVNGNAPGTRSGCDAARRFAGLNEARTDAGGFSCRPLPGGRWGFTVEVESRESMGESIIPGTDGKHAKATATAVVEPRCRFEPSEDEGGGGDEPDEGEERKPSPGRIDCDGRDWVIDPENLDFLPDMADLFSVRLSES</sequence>
<evidence type="ECO:0000256" key="2">
    <source>
        <dbReference type="SAM" id="Phobius"/>
    </source>
</evidence>